<keyword evidence="8" id="KW-0325">Glycoprotein</keyword>
<dbReference type="InterPro" id="IPR051110">
    <property type="entry name" value="Ly-6/neurotoxin-like_GPI-ap"/>
</dbReference>
<evidence type="ECO:0000313" key="12">
    <source>
        <dbReference type="Proteomes" id="UP000694559"/>
    </source>
</evidence>
<organism evidence="11 12">
    <name type="scientific">Naja naja</name>
    <name type="common">Indian cobra</name>
    <dbReference type="NCBI Taxonomy" id="35670"/>
    <lineage>
        <taxon>Eukaryota</taxon>
        <taxon>Metazoa</taxon>
        <taxon>Chordata</taxon>
        <taxon>Craniata</taxon>
        <taxon>Vertebrata</taxon>
        <taxon>Euteleostomi</taxon>
        <taxon>Lepidosauria</taxon>
        <taxon>Squamata</taxon>
        <taxon>Bifurcata</taxon>
        <taxon>Unidentata</taxon>
        <taxon>Episquamata</taxon>
        <taxon>Toxicofera</taxon>
        <taxon>Serpentes</taxon>
        <taxon>Colubroidea</taxon>
        <taxon>Elapidae</taxon>
        <taxon>Elapinae</taxon>
        <taxon>Naja</taxon>
    </lineage>
</organism>
<dbReference type="GO" id="GO:0030550">
    <property type="term" value="F:acetylcholine receptor inhibitor activity"/>
    <property type="evidence" value="ECO:0007669"/>
    <property type="project" value="TreeGrafter"/>
</dbReference>
<evidence type="ECO:0000256" key="1">
    <source>
        <dbReference type="ARBA" id="ARBA00004236"/>
    </source>
</evidence>
<keyword evidence="6" id="KW-0472">Membrane</keyword>
<dbReference type="InterPro" id="IPR045860">
    <property type="entry name" value="Snake_toxin-like_sf"/>
</dbReference>
<dbReference type="CDD" id="cd23543">
    <property type="entry name" value="TFP_LU_ECD_Ly6E"/>
    <property type="match status" value="1"/>
</dbReference>
<evidence type="ECO:0000256" key="5">
    <source>
        <dbReference type="ARBA" id="ARBA00022729"/>
    </source>
</evidence>
<dbReference type="AlphaFoldDB" id="A0A8C7DYW7"/>
<reference evidence="11" key="1">
    <citation type="submission" date="2025-08" db="UniProtKB">
        <authorList>
            <consortium name="Ensembl"/>
        </authorList>
    </citation>
    <scope>IDENTIFICATION</scope>
</reference>
<evidence type="ECO:0000313" key="11">
    <source>
        <dbReference type="Ensembl" id="ENSNNAP00000014188.1"/>
    </source>
</evidence>
<name>A0A8C7DYW7_NAJNA</name>
<dbReference type="GeneTree" id="ENSGT01020000232612"/>
<dbReference type="InterPro" id="IPR016054">
    <property type="entry name" value="LY6_UPA_recep-like"/>
</dbReference>
<dbReference type="Gene3D" id="2.10.60.10">
    <property type="entry name" value="CD59"/>
    <property type="match status" value="1"/>
</dbReference>
<keyword evidence="3" id="KW-1003">Cell membrane</keyword>
<keyword evidence="12" id="KW-1185">Reference proteome</keyword>
<dbReference type="GO" id="GO:0005576">
    <property type="term" value="C:extracellular region"/>
    <property type="evidence" value="ECO:0007669"/>
    <property type="project" value="UniProtKB-SubCell"/>
</dbReference>
<reference evidence="11" key="2">
    <citation type="submission" date="2025-09" db="UniProtKB">
        <authorList>
            <consortium name="Ensembl"/>
        </authorList>
    </citation>
    <scope>IDENTIFICATION</scope>
</reference>
<evidence type="ECO:0000256" key="7">
    <source>
        <dbReference type="ARBA" id="ARBA00023157"/>
    </source>
</evidence>
<evidence type="ECO:0000256" key="6">
    <source>
        <dbReference type="ARBA" id="ARBA00023136"/>
    </source>
</evidence>
<dbReference type="GO" id="GO:0005886">
    <property type="term" value="C:plasma membrane"/>
    <property type="evidence" value="ECO:0007669"/>
    <property type="project" value="UniProtKB-SubCell"/>
</dbReference>
<evidence type="ECO:0000256" key="8">
    <source>
        <dbReference type="ARBA" id="ARBA00023180"/>
    </source>
</evidence>
<comment type="subcellular location">
    <subcellularLocation>
        <location evidence="1">Cell membrane</location>
    </subcellularLocation>
    <subcellularLocation>
        <location evidence="2">Secreted</location>
    </subcellularLocation>
</comment>
<dbReference type="PANTHER" id="PTHR16983">
    <property type="entry name" value="UPAR/LY6 DOMAIN-CONTAINING PROTEIN"/>
    <property type="match status" value="1"/>
</dbReference>
<keyword evidence="5 9" id="KW-0732">Signal</keyword>
<dbReference type="OMA" id="CNIWGSL"/>
<dbReference type="OrthoDB" id="9046871at2759"/>
<protein>
    <recommendedName>
        <fullName evidence="10">UPAR/Ly6 domain-containing protein</fullName>
    </recommendedName>
</protein>
<keyword evidence="7" id="KW-1015">Disulfide bond</keyword>
<sequence>MKLKCSFLVPLLPSLPSAVSPLTCFVCDNQCTNLRCLRFRECSEEEVFCVTAVATYEFGTITKRCSAFCPDLHMVLGFASFGTSCCQQSWCNIWGSLGERNATHNMVLVLGILGSFFYIFQSK</sequence>
<evidence type="ECO:0000256" key="9">
    <source>
        <dbReference type="SAM" id="SignalP"/>
    </source>
</evidence>
<dbReference type="Ensembl" id="ENSNNAT00000014876.1">
    <property type="protein sequence ID" value="ENSNNAP00000014188.1"/>
    <property type="gene ID" value="ENSNNAG00000009554.1"/>
</dbReference>
<evidence type="ECO:0000259" key="10">
    <source>
        <dbReference type="SMART" id="SM00134"/>
    </source>
</evidence>
<keyword evidence="4" id="KW-0964">Secreted</keyword>
<evidence type="ECO:0000256" key="3">
    <source>
        <dbReference type="ARBA" id="ARBA00022475"/>
    </source>
</evidence>
<feature type="signal peptide" evidence="9">
    <location>
        <begin position="1"/>
        <end position="21"/>
    </location>
</feature>
<dbReference type="Proteomes" id="UP000694559">
    <property type="component" value="Unplaced"/>
</dbReference>
<evidence type="ECO:0000256" key="4">
    <source>
        <dbReference type="ARBA" id="ARBA00022525"/>
    </source>
</evidence>
<dbReference type="PANTHER" id="PTHR16983:SF13">
    <property type="entry name" value="LYMPHOCYTE ANTIGEN 6E"/>
    <property type="match status" value="1"/>
</dbReference>
<dbReference type="SMART" id="SM00134">
    <property type="entry name" value="LU"/>
    <property type="match status" value="1"/>
</dbReference>
<accession>A0A8C7DYW7</accession>
<proteinExistence type="predicted"/>
<feature type="chain" id="PRO_5045664948" description="UPAR/Ly6 domain-containing protein" evidence="9">
    <location>
        <begin position="22"/>
        <end position="123"/>
    </location>
</feature>
<dbReference type="SUPFAM" id="SSF57302">
    <property type="entry name" value="Snake toxin-like"/>
    <property type="match status" value="1"/>
</dbReference>
<feature type="domain" description="UPAR/Ly6" evidence="10">
    <location>
        <begin position="22"/>
        <end position="105"/>
    </location>
</feature>
<dbReference type="Pfam" id="PF00087">
    <property type="entry name" value="Toxin_TOLIP"/>
    <property type="match status" value="1"/>
</dbReference>
<dbReference type="InterPro" id="IPR035076">
    <property type="entry name" value="Toxin/TOLIP"/>
</dbReference>
<evidence type="ECO:0000256" key="2">
    <source>
        <dbReference type="ARBA" id="ARBA00004613"/>
    </source>
</evidence>